<name>A0A1H9H7R7_9FLAO</name>
<keyword evidence="1" id="KW-1133">Transmembrane helix</keyword>
<dbReference type="AlphaFoldDB" id="A0A1H9H7R7"/>
<protein>
    <submittedName>
        <fullName evidence="3">2TM domain-containing protein</fullName>
    </submittedName>
</protein>
<gene>
    <name evidence="3" type="ORF">SAMN05421824_2037</name>
</gene>
<dbReference type="STRING" id="419940.SAMN05421824_2037"/>
<keyword evidence="4" id="KW-1185">Reference proteome</keyword>
<dbReference type="EMBL" id="FOFN01000002">
    <property type="protein sequence ID" value="SEQ58421.1"/>
    <property type="molecule type" value="Genomic_DNA"/>
</dbReference>
<dbReference type="Proteomes" id="UP000198999">
    <property type="component" value="Unassembled WGS sequence"/>
</dbReference>
<accession>A0A1H9H7R7</accession>
<dbReference type="Pfam" id="PF13239">
    <property type="entry name" value="2TM"/>
    <property type="match status" value="1"/>
</dbReference>
<evidence type="ECO:0000259" key="2">
    <source>
        <dbReference type="Pfam" id="PF13239"/>
    </source>
</evidence>
<organism evidence="3 4">
    <name type="scientific">Hyunsoonleella jejuensis</name>
    <dbReference type="NCBI Taxonomy" id="419940"/>
    <lineage>
        <taxon>Bacteria</taxon>
        <taxon>Pseudomonadati</taxon>
        <taxon>Bacteroidota</taxon>
        <taxon>Flavobacteriia</taxon>
        <taxon>Flavobacteriales</taxon>
        <taxon>Flavobacteriaceae</taxon>
    </lineage>
</organism>
<proteinExistence type="predicted"/>
<feature type="transmembrane region" description="Helical" evidence="1">
    <location>
        <begin position="39"/>
        <end position="59"/>
    </location>
</feature>
<evidence type="ECO:0000313" key="3">
    <source>
        <dbReference type="EMBL" id="SEQ58421.1"/>
    </source>
</evidence>
<reference evidence="3 4" key="1">
    <citation type="submission" date="2016-10" db="EMBL/GenBank/DDBJ databases">
        <authorList>
            <person name="de Groot N.N."/>
        </authorList>
    </citation>
    <scope>NUCLEOTIDE SEQUENCE [LARGE SCALE GENOMIC DNA]</scope>
    <source>
        <strain evidence="3 4">DSM 21035</strain>
    </source>
</reference>
<evidence type="ECO:0000313" key="4">
    <source>
        <dbReference type="Proteomes" id="UP000198999"/>
    </source>
</evidence>
<sequence length="119" mass="14383">MELNYTTMEKFDIEPYGKKDFRNEEAYLRAEKRLKELKGFYWHAFWYVAVNIFILIMIVSNGGNIMHFGTWSTPFFWGIGLGFHALSVFGKSRLFGKAWEERKIREFMEKEERESRNYE</sequence>
<feature type="domain" description="2TM" evidence="2">
    <location>
        <begin position="29"/>
        <end position="109"/>
    </location>
</feature>
<keyword evidence="1" id="KW-0472">Membrane</keyword>
<evidence type="ECO:0000256" key="1">
    <source>
        <dbReference type="SAM" id="Phobius"/>
    </source>
</evidence>
<keyword evidence="1" id="KW-0812">Transmembrane</keyword>
<dbReference type="InterPro" id="IPR025698">
    <property type="entry name" value="2TM_dom"/>
</dbReference>
<feature type="transmembrane region" description="Helical" evidence="1">
    <location>
        <begin position="71"/>
        <end position="89"/>
    </location>
</feature>